<dbReference type="RefSeq" id="WP_099302744.1">
    <property type="nucleotide sequence ID" value="NZ_PDVP01000001.1"/>
</dbReference>
<comment type="subcellular location">
    <subcellularLocation>
        <location evidence="9">Cell inner membrane</location>
    </subcellularLocation>
    <subcellularLocation>
        <location evidence="2">Membrane</location>
        <topology evidence="2">Multi-pass membrane protein</topology>
    </subcellularLocation>
</comment>
<protein>
    <recommendedName>
        <fullName evidence="4 9">Heme exporter protein C</fullName>
    </recommendedName>
    <alternativeName>
        <fullName evidence="9">Cytochrome c-type biogenesis protein</fullName>
    </alternativeName>
</protein>
<dbReference type="PANTHER" id="PTHR30071">
    <property type="entry name" value="HEME EXPORTER PROTEIN C"/>
    <property type="match status" value="1"/>
</dbReference>
<dbReference type="GO" id="GO:0017004">
    <property type="term" value="P:cytochrome complex assembly"/>
    <property type="evidence" value="ECO:0007669"/>
    <property type="project" value="UniProtKB-KW"/>
</dbReference>
<keyword evidence="9" id="KW-1003">Cell membrane</keyword>
<accession>A0A2G1QSV5</accession>
<dbReference type="AlphaFoldDB" id="A0A2G1QSV5"/>
<keyword evidence="8 9" id="KW-0472">Membrane</keyword>
<evidence type="ECO:0000256" key="5">
    <source>
        <dbReference type="ARBA" id="ARBA00022692"/>
    </source>
</evidence>
<comment type="similarity">
    <text evidence="3 9">Belongs to the CcmC/CycZ/HelC family.</text>
</comment>
<keyword evidence="5 9" id="KW-0812">Transmembrane</keyword>
<organism evidence="11 12">
    <name type="scientific">Zhengella mangrovi</name>
    <dbReference type="NCBI Taxonomy" id="1982044"/>
    <lineage>
        <taxon>Bacteria</taxon>
        <taxon>Pseudomonadati</taxon>
        <taxon>Pseudomonadota</taxon>
        <taxon>Alphaproteobacteria</taxon>
        <taxon>Hyphomicrobiales</taxon>
        <taxon>Notoacmeibacteraceae</taxon>
        <taxon>Zhengella</taxon>
    </lineage>
</organism>
<dbReference type="EMBL" id="PDVP01000001">
    <property type="protein sequence ID" value="PHP68561.1"/>
    <property type="molecule type" value="Genomic_DNA"/>
</dbReference>
<name>A0A2G1QSV5_9HYPH</name>
<comment type="function">
    <text evidence="1 9">Required for the export of heme to the periplasm for the biogenesis of c-type cytochromes.</text>
</comment>
<evidence type="ECO:0000256" key="2">
    <source>
        <dbReference type="ARBA" id="ARBA00004141"/>
    </source>
</evidence>
<sequence length="255" mass="28591">MSETQTLPDAKAGWFTRLANPTRFIALADRLIPWLLGLAGVLLATGLYMSFTAPEDYQQGITVQIMYIHVPFAWLSMMCYTVMAISSIGTLVWRHPLADVSAKAAAPIGAVFTFLALFTGSVWGKPMWGTWWVWDARLTSVFVLFLMYLGIIALTRAMDDPAKAARAAAIVTLVGFINIPIIKFSVDWWNTLHQPAAVFRMGGPTIDPSMLWPLMIMAVAFTVLFFALHFMAMRTEIWRRRVIAMRRIAARRADA</sequence>
<evidence type="ECO:0000256" key="8">
    <source>
        <dbReference type="ARBA" id="ARBA00023136"/>
    </source>
</evidence>
<evidence type="ECO:0000256" key="6">
    <source>
        <dbReference type="ARBA" id="ARBA00022748"/>
    </source>
</evidence>
<feature type="transmembrane region" description="Helical" evidence="9">
    <location>
        <begin position="136"/>
        <end position="155"/>
    </location>
</feature>
<feature type="domain" description="Cytochrome c assembly protein" evidence="10">
    <location>
        <begin position="19"/>
        <end position="193"/>
    </location>
</feature>
<proteinExistence type="inferred from homology"/>
<evidence type="ECO:0000259" key="10">
    <source>
        <dbReference type="Pfam" id="PF01578"/>
    </source>
</evidence>
<evidence type="ECO:0000313" key="12">
    <source>
        <dbReference type="Proteomes" id="UP000221168"/>
    </source>
</evidence>
<dbReference type="GO" id="GO:0015232">
    <property type="term" value="F:heme transmembrane transporter activity"/>
    <property type="evidence" value="ECO:0007669"/>
    <property type="project" value="InterPro"/>
</dbReference>
<keyword evidence="6 9" id="KW-0201">Cytochrome c-type biogenesis</keyword>
<reference evidence="11 12" key="1">
    <citation type="submission" date="2017-10" db="EMBL/GenBank/DDBJ databases">
        <title>Sedimentibacterium mangrovi gen. nov., sp. nov., a novel member of family Phyllobacteriacea isolated from mangrove sediment.</title>
        <authorList>
            <person name="Liao H."/>
            <person name="Tian Y."/>
        </authorList>
    </citation>
    <scope>NUCLEOTIDE SEQUENCE [LARGE SCALE GENOMIC DNA]</scope>
    <source>
        <strain evidence="11 12">X9-2-2</strain>
    </source>
</reference>
<feature type="transmembrane region" description="Helical" evidence="9">
    <location>
        <begin position="210"/>
        <end position="231"/>
    </location>
</feature>
<dbReference type="NCBIfam" id="TIGR01191">
    <property type="entry name" value="ccmC"/>
    <property type="match status" value="1"/>
</dbReference>
<dbReference type="Pfam" id="PF01578">
    <property type="entry name" value="Cytochrom_C_asm"/>
    <property type="match status" value="1"/>
</dbReference>
<dbReference type="InterPro" id="IPR003557">
    <property type="entry name" value="Cyt_c_biogenesis_CcmC"/>
</dbReference>
<dbReference type="GO" id="GO:0005886">
    <property type="term" value="C:plasma membrane"/>
    <property type="evidence" value="ECO:0007669"/>
    <property type="project" value="UniProtKB-SubCell"/>
</dbReference>
<dbReference type="PANTHER" id="PTHR30071:SF1">
    <property type="entry name" value="CYTOCHROME B_B6 PROTEIN-RELATED"/>
    <property type="match status" value="1"/>
</dbReference>
<dbReference type="OrthoDB" id="9778550at2"/>
<evidence type="ECO:0000256" key="9">
    <source>
        <dbReference type="RuleBase" id="RU364092"/>
    </source>
</evidence>
<dbReference type="PRINTS" id="PR01386">
    <property type="entry name" value="CCMCBIOGNSIS"/>
</dbReference>
<keyword evidence="12" id="KW-1185">Reference proteome</keyword>
<evidence type="ECO:0000256" key="7">
    <source>
        <dbReference type="ARBA" id="ARBA00022989"/>
    </source>
</evidence>
<dbReference type="InterPro" id="IPR002541">
    <property type="entry name" value="Cyt_c_assembly"/>
</dbReference>
<dbReference type="Proteomes" id="UP000221168">
    <property type="component" value="Unassembled WGS sequence"/>
</dbReference>
<feature type="transmembrane region" description="Helical" evidence="9">
    <location>
        <begin position="31"/>
        <end position="51"/>
    </location>
</feature>
<comment type="caution">
    <text evidence="11">The sequence shown here is derived from an EMBL/GenBank/DDBJ whole genome shotgun (WGS) entry which is preliminary data.</text>
</comment>
<keyword evidence="9" id="KW-0997">Cell inner membrane</keyword>
<dbReference type="InterPro" id="IPR045062">
    <property type="entry name" value="Cyt_c_biogenesis_CcsA/CcmC"/>
</dbReference>
<gene>
    <name evidence="9" type="primary">ccmC</name>
    <name evidence="11" type="ORF">CSC94_00695</name>
</gene>
<evidence type="ECO:0000256" key="3">
    <source>
        <dbReference type="ARBA" id="ARBA00005840"/>
    </source>
</evidence>
<feature type="transmembrane region" description="Helical" evidence="9">
    <location>
        <begin position="167"/>
        <end position="190"/>
    </location>
</feature>
<evidence type="ECO:0000256" key="4">
    <source>
        <dbReference type="ARBA" id="ARBA00016463"/>
    </source>
</evidence>
<evidence type="ECO:0000313" key="11">
    <source>
        <dbReference type="EMBL" id="PHP68561.1"/>
    </source>
</evidence>
<feature type="transmembrane region" description="Helical" evidence="9">
    <location>
        <begin position="105"/>
        <end position="124"/>
    </location>
</feature>
<keyword evidence="7 9" id="KW-1133">Transmembrane helix</keyword>
<feature type="transmembrane region" description="Helical" evidence="9">
    <location>
        <begin position="71"/>
        <end position="93"/>
    </location>
</feature>
<keyword evidence="9" id="KW-0813">Transport</keyword>
<evidence type="ECO:0000256" key="1">
    <source>
        <dbReference type="ARBA" id="ARBA00002442"/>
    </source>
</evidence>
<dbReference type="GO" id="GO:0020037">
    <property type="term" value="F:heme binding"/>
    <property type="evidence" value="ECO:0007669"/>
    <property type="project" value="InterPro"/>
</dbReference>